<accession>A0A803LR52</accession>
<dbReference type="PANTHER" id="PTHR46444:SF19">
    <property type="entry name" value="OS02G0745600 PROTEIN"/>
    <property type="match status" value="1"/>
</dbReference>
<feature type="region of interest" description="Disordered" evidence="1">
    <location>
        <begin position="199"/>
        <end position="220"/>
    </location>
</feature>
<reference evidence="3" key="1">
    <citation type="journal article" date="2017" name="Nature">
        <title>The genome of Chenopodium quinoa.</title>
        <authorList>
            <person name="Jarvis D.E."/>
            <person name="Ho Y.S."/>
            <person name="Lightfoot D.J."/>
            <person name="Schmoeckel S.M."/>
            <person name="Li B."/>
            <person name="Borm T.J.A."/>
            <person name="Ohyanagi H."/>
            <person name="Mineta K."/>
            <person name="Michell C.T."/>
            <person name="Saber N."/>
            <person name="Kharbatia N.M."/>
            <person name="Rupper R.R."/>
            <person name="Sharp A.R."/>
            <person name="Dally N."/>
            <person name="Boughton B.A."/>
            <person name="Woo Y.H."/>
            <person name="Gao G."/>
            <person name="Schijlen E.G.W.M."/>
            <person name="Guo X."/>
            <person name="Momin A.A."/>
            <person name="Negrao S."/>
            <person name="Al-Babili S."/>
            <person name="Gehring C."/>
            <person name="Roessner U."/>
            <person name="Jung C."/>
            <person name="Murphy K."/>
            <person name="Arold S.T."/>
            <person name="Gojobori T."/>
            <person name="van der Linden C.G."/>
            <person name="van Loo E.N."/>
            <person name="Jellen E.N."/>
            <person name="Maughan P.J."/>
            <person name="Tester M."/>
        </authorList>
    </citation>
    <scope>NUCLEOTIDE SEQUENCE [LARGE SCALE GENOMIC DNA]</scope>
    <source>
        <strain evidence="3">cv. PI 614886</strain>
    </source>
</reference>
<dbReference type="Gramene" id="AUR62017431-RA">
    <property type="protein sequence ID" value="AUR62017431-RA:cds"/>
    <property type="gene ID" value="AUR62017431"/>
</dbReference>
<proteinExistence type="predicted"/>
<keyword evidence="4" id="KW-1185">Reference proteome</keyword>
<dbReference type="OrthoDB" id="1920894at2759"/>
<dbReference type="RefSeq" id="XP_021736057.1">
    <property type="nucleotide sequence ID" value="XM_021880365.1"/>
</dbReference>
<dbReference type="SMART" id="SM00767">
    <property type="entry name" value="DCD"/>
    <property type="match status" value="1"/>
</dbReference>
<gene>
    <name evidence="3" type="primary">LOC110702628</name>
</gene>
<dbReference type="KEGG" id="cqi:110702628"/>
<protein>
    <recommendedName>
        <fullName evidence="2">DCD domain-containing protein</fullName>
    </recommendedName>
</protein>
<evidence type="ECO:0000313" key="3">
    <source>
        <dbReference type="EnsemblPlants" id="AUR62017431-RA:cds"/>
    </source>
</evidence>
<organism evidence="3 4">
    <name type="scientific">Chenopodium quinoa</name>
    <name type="common">Quinoa</name>
    <dbReference type="NCBI Taxonomy" id="63459"/>
    <lineage>
        <taxon>Eukaryota</taxon>
        <taxon>Viridiplantae</taxon>
        <taxon>Streptophyta</taxon>
        <taxon>Embryophyta</taxon>
        <taxon>Tracheophyta</taxon>
        <taxon>Spermatophyta</taxon>
        <taxon>Magnoliopsida</taxon>
        <taxon>eudicotyledons</taxon>
        <taxon>Gunneridae</taxon>
        <taxon>Pentapetalae</taxon>
        <taxon>Caryophyllales</taxon>
        <taxon>Chenopodiaceae</taxon>
        <taxon>Chenopodioideae</taxon>
        <taxon>Atripliceae</taxon>
        <taxon>Chenopodium</taxon>
    </lineage>
</organism>
<dbReference type="PROSITE" id="PS51222">
    <property type="entry name" value="DCD"/>
    <property type="match status" value="1"/>
</dbReference>
<name>A0A803LR52_CHEQI</name>
<dbReference type="OMA" id="RVENTHM"/>
<evidence type="ECO:0000313" key="4">
    <source>
        <dbReference type="Proteomes" id="UP000596660"/>
    </source>
</evidence>
<evidence type="ECO:0000259" key="2">
    <source>
        <dbReference type="PROSITE" id="PS51222"/>
    </source>
</evidence>
<sequence length="469" mass="51316">MQLNSLEDVSATSQHAVSDNTNTPDKVQNAKTDVEHQIAGYIFMCNAATKPDCFIYRVFGLPASRMKFVEKIKPNTKLFLFDVDVRLLYGLYSATSSGMMALEPCAFGGKFPAQVKFSIARECLPLPEVAFKDVIKENYYSKFKFKQELNDEQVNKLVSLLCPMTVSSPKRPSLEFLDGVRTVYQKYVGPSLQVTRRTNMDHERSVPGVPQAAHANSYGQDPMSHCTISPVSPAVAPFSTLPSSLQASQWVAIAAESLNAEDRNSSLTLTPSNVPAVSPATHAHMSYNDSYGRGAVGYGYQNLAYSGSHQASSVITDRGVNNIHSYDMHPHNMSSHYTQNQGDSAIPRTWASGSSGVSVDNAHMFHNSSNHPASLSYSNYHTLVDPSLPQLRSSVSGVAASNPYLQFNGANSETSNCAYGDKGFYNRHQTVVPAVQQAINVPAHASEMHQAYRATAPHGYVNQNYYSSI</sequence>
<dbReference type="EnsemblPlants" id="AUR62017431-RA">
    <property type="protein sequence ID" value="AUR62017431-RA:cds"/>
    <property type="gene ID" value="AUR62017431"/>
</dbReference>
<evidence type="ECO:0000256" key="1">
    <source>
        <dbReference type="SAM" id="MobiDB-lite"/>
    </source>
</evidence>
<dbReference type="Pfam" id="PF10539">
    <property type="entry name" value="Dev_Cell_Death"/>
    <property type="match status" value="1"/>
</dbReference>
<dbReference type="PANTHER" id="PTHR46444">
    <property type="entry name" value="DCD (DEVELOPMENT AND CELL DEATH) DOMAIN PROTEIN-RELATED"/>
    <property type="match status" value="1"/>
</dbReference>
<feature type="domain" description="DCD" evidence="2">
    <location>
        <begin position="36"/>
        <end position="163"/>
    </location>
</feature>
<dbReference type="AlphaFoldDB" id="A0A803LR52"/>
<dbReference type="GeneID" id="110702628"/>
<dbReference type="InterPro" id="IPR013989">
    <property type="entry name" value="Dev_and_cell_death_domain"/>
</dbReference>
<dbReference type="RefSeq" id="XP_021736058.1">
    <property type="nucleotide sequence ID" value="XM_021880366.1"/>
</dbReference>
<feature type="region of interest" description="Disordered" evidence="1">
    <location>
        <begin position="1"/>
        <end position="27"/>
    </location>
</feature>
<reference evidence="3" key="2">
    <citation type="submission" date="2021-03" db="UniProtKB">
        <authorList>
            <consortium name="EnsemblPlants"/>
        </authorList>
    </citation>
    <scope>IDENTIFICATION</scope>
</reference>
<dbReference type="Proteomes" id="UP000596660">
    <property type="component" value="Unplaced"/>
</dbReference>